<dbReference type="GO" id="GO:0042802">
    <property type="term" value="F:identical protein binding"/>
    <property type="evidence" value="ECO:0007669"/>
    <property type="project" value="UniProtKB-ARBA"/>
</dbReference>
<dbReference type="InterPro" id="IPR036185">
    <property type="entry name" value="DNA_heli_DnaB-like_N_sf"/>
</dbReference>
<dbReference type="NCBIfam" id="NF004384">
    <property type="entry name" value="PRK05748.1"/>
    <property type="match status" value="1"/>
</dbReference>
<dbReference type="GO" id="GO:0005829">
    <property type="term" value="C:cytosol"/>
    <property type="evidence" value="ECO:0000318"/>
    <property type="project" value="GO_Central"/>
</dbReference>
<evidence type="ECO:0000256" key="13">
    <source>
        <dbReference type="RuleBase" id="RU362085"/>
    </source>
</evidence>
<dbReference type="InterPro" id="IPR007694">
    <property type="entry name" value="DNA_helicase_DnaB-like_C"/>
</dbReference>
<keyword evidence="4 13" id="KW-0547">Nucleotide-binding</keyword>
<accession>B8E0I7</accession>
<name>B8E0I7_DICTD</name>
<dbReference type="GO" id="GO:0006269">
    <property type="term" value="P:DNA replication, synthesis of primer"/>
    <property type="evidence" value="ECO:0007669"/>
    <property type="project" value="UniProtKB-UniRule"/>
</dbReference>
<keyword evidence="16" id="KW-1185">Reference proteome</keyword>
<dbReference type="Pfam" id="PF03796">
    <property type="entry name" value="DnaB_C"/>
    <property type="match status" value="1"/>
</dbReference>
<dbReference type="eggNOG" id="COG0305">
    <property type="taxonomic scope" value="Bacteria"/>
</dbReference>
<keyword evidence="6 13" id="KW-0347">Helicase</keyword>
<gene>
    <name evidence="15" type="ordered locus">Dtur_1358</name>
</gene>
<evidence type="ECO:0000256" key="6">
    <source>
        <dbReference type="ARBA" id="ARBA00022806"/>
    </source>
</evidence>
<dbReference type="GO" id="GO:0006260">
    <property type="term" value="P:DNA replication"/>
    <property type="evidence" value="ECO:0000318"/>
    <property type="project" value="GO_Central"/>
</dbReference>
<dbReference type="PANTHER" id="PTHR30153">
    <property type="entry name" value="REPLICATIVE DNA HELICASE DNAB"/>
    <property type="match status" value="1"/>
</dbReference>
<dbReference type="PATRIC" id="fig|515635.4.peg.1403"/>
<dbReference type="NCBIfam" id="TIGR00665">
    <property type="entry name" value="DnaB"/>
    <property type="match status" value="1"/>
</dbReference>
<dbReference type="AlphaFoldDB" id="B8E0I7"/>
<dbReference type="GO" id="GO:1990077">
    <property type="term" value="C:primosome complex"/>
    <property type="evidence" value="ECO:0007669"/>
    <property type="project" value="UniProtKB-UniRule"/>
</dbReference>
<dbReference type="InterPro" id="IPR003593">
    <property type="entry name" value="AAA+_ATPase"/>
</dbReference>
<dbReference type="InParanoid" id="B8E0I7"/>
<dbReference type="Pfam" id="PF00772">
    <property type="entry name" value="DnaB"/>
    <property type="match status" value="1"/>
</dbReference>
<evidence type="ECO:0000313" key="15">
    <source>
        <dbReference type="EMBL" id="ACK42632.1"/>
    </source>
</evidence>
<evidence type="ECO:0000256" key="3">
    <source>
        <dbReference type="ARBA" id="ARBA00022705"/>
    </source>
</evidence>
<dbReference type="CDD" id="cd00984">
    <property type="entry name" value="DnaB_C"/>
    <property type="match status" value="1"/>
</dbReference>
<proteinExistence type="inferred from homology"/>
<dbReference type="PROSITE" id="PS51199">
    <property type="entry name" value="SF4_HELICASE"/>
    <property type="match status" value="1"/>
</dbReference>
<dbReference type="InterPro" id="IPR007693">
    <property type="entry name" value="DNA_helicase_DnaB-like_N"/>
</dbReference>
<dbReference type="STRING" id="515635.Dtur_1358"/>
<comment type="catalytic activity">
    <reaction evidence="11 13">
        <text>ATP + H2O = ADP + phosphate + H(+)</text>
        <dbReference type="Rhea" id="RHEA:13065"/>
        <dbReference type="ChEBI" id="CHEBI:15377"/>
        <dbReference type="ChEBI" id="CHEBI:15378"/>
        <dbReference type="ChEBI" id="CHEBI:30616"/>
        <dbReference type="ChEBI" id="CHEBI:43474"/>
        <dbReference type="ChEBI" id="CHEBI:456216"/>
        <dbReference type="EC" id="5.6.2.3"/>
    </reaction>
</comment>
<dbReference type="OrthoDB" id="9773982at2"/>
<evidence type="ECO:0000256" key="8">
    <source>
        <dbReference type="ARBA" id="ARBA00023125"/>
    </source>
</evidence>
<dbReference type="EMBL" id="CP001251">
    <property type="protein sequence ID" value="ACK42632.1"/>
    <property type="molecule type" value="Genomic_DNA"/>
</dbReference>
<dbReference type="EnsemblBacteria" id="ACK42632">
    <property type="protein sequence ID" value="ACK42632"/>
    <property type="gene ID" value="Dtur_1358"/>
</dbReference>
<dbReference type="SMART" id="SM00382">
    <property type="entry name" value="AAA"/>
    <property type="match status" value="1"/>
</dbReference>
<dbReference type="GO" id="GO:0003677">
    <property type="term" value="F:DNA binding"/>
    <property type="evidence" value="ECO:0007669"/>
    <property type="project" value="UniProtKB-UniRule"/>
</dbReference>
<evidence type="ECO:0000256" key="5">
    <source>
        <dbReference type="ARBA" id="ARBA00022801"/>
    </source>
</evidence>
<dbReference type="KEGG" id="dtu:Dtur_1358"/>
<keyword evidence="7 13" id="KW-0067">ATP-binding</keyword>
<dbReference type="HOGENOM" id="CLU_005373_0_0_0"/>
<keyword evidence="2 13" id="KW-0639">Primosome</keyword>
<dbReference type="InterPro" id="IPR016136">
    <property type="entry name" value="DNA_helicase_N/primase_C"/>
</dbReference>
<evidence type="ECO:0000256" key="12">
    <source>
        <dbReference type="NCBIfam" id="TIGR00665"/>
    </source>
</evidence>
<dbReference type="GO" id="GO:0043139">
    <property type="term" value="F:5'-3' DNA helicase activity"/>
    <property type="evidence" value="ECO:0007669"/>
    <property type="project" value="UniProtKB-EC"/>
</dbReference>
<dbReference type="FunFam" id="1.10.860.10:FF:000001">
    <property type="entry name" value="Replicative DNA helicase"/>
    <property type="match status" value="1"/>
</dbReference>
<evidence type="ECO:0000256" key="11">
    <source>
        <dbReference type="ARBA" id="ARBA00048954"/>
    </source>
</evidence>
<dbReference type="SUPFAM" id="SSF48024">
    <property type="entry name" value="N-terminal domain of DnaB helicase"/>
    <property type="match status" value="1"/>
</dbReference>
<dbReference type="InterPro" id="IPR027417">
    <property type="entry name" value="P-loop_NTPase"/>
</dbReference>
<dbReference type="SUPFAM" id="SSF52540">
    <property type="entry name" value="P-loop containing nucleoside triphosphate hydrolases"/>
    <property type="match status" value="1"/>
</dbReference>
<keyword evidence="3 13" id="KW-0235">DNA replication</keyword>
<dbReference type="FunFam" id="3.40.50.300:FF:000076">
    <property type="entry name" value="Replicative DNA helicase"/>
    <property type="match status" value="1"/>
</dbReference>
<dbReference type="PANTHER" id="PTHR30153:SF2">
    <property type="entry name" value="REPLICATIVE DNA HELICASE"/>
    <property type="match status" value="1"/>
</dbReference>
<keyword evidence="8 13" id="KW-0238">DNA-binding</keyword>
<evidence type="ECO:0000256" key="10">
    <source>
        <dbReference type="ARBA" id="ARBA00044932"/>
    </source>
</evidence>
<evidence type="ECO:0000259" key="14">
    <source>
        <dbReference type="PROSITE" id="PS51199"/>
    </source>
</evidence>
<organism evidence="15 16">
    <name type="scientific">Dictyoglomus turgidum (strain DSM 6724 / Z-1310)</name>
    <dbReference type="NCBI Taxonomy" id="515635"/>
    <lineage>
        <taxon>Bacteria</taxon>
        <taxon>Pseudomonadati</taxon>
        <taxon>Dictyoglomota</taxon>
        <taxon>Dictyoglomia</taxon>
        <taxon>Dictyoglomales</taxon>
        <taxon>Dictyoglomaceae</taxon>
        <taxon>Dictyoglomus</taxon>
    </lineage>
</organism>
<comment type="similarity">
    <text evidence="1 13">Belongs to the helicase family. DnaB subfamily.</text>
</comment>
<evidence type="ECO:0000256" key="2">
    <source>
        <dbReference type="ARBA" id="ARBA00022515"/>
    </source>
</evidence>
<evidence type="ECO:0000256" key="9">
    <source>
        <dbReference type="ARBA" id="ARBA00023235"/>
    </source>
</evidence>
<dbReference type="GO" id="GO:0016887">
    <property type="term" value="F:ATP hydrolysis activity"/>
    <property type="evidence" value="ECO:0007669"/>
    <property type="project" value="RHEA"/>
</dbReference>
<dbReference type="InterPro" id="IPR007692">
    <property type="entry name" value="DNA_helicase_DnaB"/>
</dbReference>
<feature type="domain" description="SF4 helicase" evidence="14">
    <location>
        <begin position="181"/>
        <end position="451"/>
    </location>
</feature>
<evidence type="ECO:0000313" key="16">
    <source>
        <dbReference type="Proteomes" id="UP000007719"/>
    </source>
</evidence>
<dbReference type="Proteomes" id="UP000007719">
    <property type="component" value="Chromosome"/>
</dbReference>
<dbReference type="Gene3D" id="1.10.860.10">
    <property type="entry name" value="DNAb Helicase, Chain A"/>
    <property type="match status" value="1"/>
</dbReference>
<reference evidence="16" key="1">
    <citation type="journal article" date="2016" name="Front. Microbiol.">
        <title>The complete genome sequence of hyperthermophile Dictyoglomus turgidum DSM 6724 reveals a specialized carbohydrate fermentor.</title>
        <authorList>
            <person name="Brumm P.J."/>
            <person name="Gowda K."/>
            <person name="Robb F.T."/>
            <person name="Mead D.A."/>
        </authorList>
    </citation>
    <scope>NUCLEOTIDE SEQUENCE [LARGE SCALE GENOMIC DNA]</scope>
    <source>
        <strain evidence="16">DSM 6724 / Z-1310</strain>
    </source>
</reference>
<dbReference type="GO" id="GO:0003678">
    <property type="term" value="F:DNA helicase activity"/>
    <property type="evidence" value="ECO:0000318"/>
    <property type="project" value="GO_Central"/>
</dbReference>
<evidence type="ECO:0000256" key="7">
    <source>
        <dbReference type="ARBA" id="ARBA00022840"/>
    </source>
</evidence>
<evidence type="ECO:0000256" key="4">
    <source>
        <dbReference type="ARBA" id="ARBA00022741"/>
    </source>
</evidence>
<keyword evidence="9" id="KW-0413">Isomerase</keyword>
<dbReference type="FunCoup" id="B8E0I7">
    <property type="interactions" value="287"/>
</dbReference>
<dbReference type="RefSeq" id="WP_012583712.1">
    <property type="nucleotide sequence ID" value="NC_011661.1"/>
</dbReference>
<evidence type="ECO:0000256" key="1">
    <source>
        <dbReference type="ARBA" id="ARBA00008428"/>
    </source>
</evidence>
<dbReference type="EC" id="5.6.2.3" evidence="12 13"/>
<sequence>MKNKEDILGRVPPHNEEAEQAVLGAMLLSRDAIAKVIEILNPDSFYYEHHGIIFRIIVELFEKGLPVDLVSVTEELRSRNLLERVGGSVYLASLLDVVPTAANVEYYANIVAEKALLRRLITAGTEIVSLGYRENENPELLVDKAEQLIFDIAQHHRFRTLVPLRDILAKSFKEIERIHQTGKPFTGIPTGFWDLDRKTGGFQPSDLIIVAARPGMGKTSFCLNIAQHVALEEHLPVAIFSLEMSSFQLALRLLGSEAQIDIHRLRTGQIREQEWPKLARAFGKLAEAPIFVDDTPDLNVIEMRARARRLKAEIGLSLIIVDYLQLIRLLDRDKSEHQQISEISRGLKSLARELEVPVIAISQLSRAVETRAERRPQLSDLRGSGGLEQDADVVIFIYREGYYKAQESEIDSDLPEEVEIIIAKQRNGPTGTVKLLFMKNSTSFKSLSLREEA</sequence>
<dbReference type="GO" id="GO:0005524">
    <property type="term" value="F:ATP binding"/>
    <property type="evidence" value="ECO:0007669"/>
    <property type="project" value="UniProtKB-UniRule"/>
</dbReference>
<dbReference type="Gene3D" id="3.40.50.300">
    <property type="entry name" value="P-loop containing nucleotide triphosphate hydrolases"/>
    <property type="match status" value="1"/>
</dbReference>
<comment type="function">
    <text evidence="10 13">The main replicative DNA helicase, it participates in initiation and elongation during chromosome replication. Travels ahead of the DNA replisome, separating dsDNA into templates for DNA synthesis. A processive ATP-dependent 5'-3' DNA helicase it has DNA-dependent ATPase activity.</text>
</comment>
<keyword evidence="5 13" id="KW-0378">Hydrolase</keyword>
<protein>
    <recommendedName>
        <fullName evidence="12 13">Replicative DNA helicase</fullName>
        <ecNumber evidence="12 13">5.6.2.3</ecNumber>
    </recommendedName>
</protein>